<name>A0A3N4IK01_ASCIM</name>
<protein>
    <recommendedName>
        <fullName evidence="3">aldehyde dehydrogenase (NAD(+))</fullName>
        <ecNumber evidence="3">1.2.1.3</ecNumber>
    </recommendedName>
</protein>
<organism evidence="8 9">
    <name type="scientific">Ascobolus immersus RN42</name>
    <dbReference type="NCBI Taxonomy" id="1160509"/>
    <lineage>
        <taxon>Eukaryota</taxon>
        <taxon>Fungi</taxon>
        <taxon>Dikarya</taxon>
        <taxon>Ascomycota</taxon>
        <taxon>Pezizomycotina</taxon>
        <taxon>Pezizomycetes</taxon>
        <taxon>Pezizales</taxon>
        <taxon>Ascobolaceae</taxon>
        <taxon>Ascobolus</taxon>
    </lineage>
</organism>
<dbReference type="Proteomes" id="UP000275078">
    <property type="component" value="Unassembled WGS sequence"/>
</dbReference>
<dbReference type="PANTHER" id="PTHR11699">
    <property type="entry name" value="ALDEHYDE DEHYDROGENASE-RELATED"/>
    <property type="match status" value="1"/>
</dbReference>
<dbReference type="CDD" id="cd07098">
    <property type="entry name" value="ALDH_F15-22"/>
    <property type="match status" value="1"/>
</dbReference>
<dbReference type="FunFam" id="3.40.309.10:FF:000024">
    <property type="entry name" value="Betaine aldehyde dehydrogenase"/>
    <property type="match status" value="1"/>
</dbReference>
<accession>A0A3N4IK01</accession>
<evidence type="ECO:0000256" key="4">
    <source>
        <dbReference type="ARBA" id="ARBA00049194"/>
    </source>
</evidence>
<evidence type="ECO:0000259" key="7">
    <source>
        <dbReference type="Pfam" id="PF00171"/>
    </source>
</evidence>
<dbReference type="Pfam" id="PF00171">
    <property type="entry name" value="Aldedh"/>
    <property type="match status" value="1"/>
</dbReference>
<dbReference type="InterPro" id="IPR029510">
    <property type="entry name" value="Ald_DH_CS_GLU"/>
</dbReference>
<feature type="domain" description="Aldehyde dehydrogenase" evidence="7">
    <location>
        <begin position="68"/>
        <end position="538"/>
    </location>
</feature>
<sequence>MDPLLTYLEQNRVLLTTLALSTASAYVLLTHLLAPKAIPYSVELPEQIKPEWNGSELESTDIRGPNNDESVIRCFAPASGKHLGTVPAATPADIDAAISACAQAQQKWGTSSFARRKKVLVTLSEHIIANREHIARAACLDSGKTMVDASLGEILVTAEKIKWTVGYGEKALSPEAREVSWPLMAYKKAEVRYEPLGVLGACVSWNYPFHNLLGPIISAIFSGNGIVVKGSELTAWSSTYFISIVKGALIACNEDPDIVQSISCYPSSAEYFTSHPGLSHMLFIGSKPVAHHIARSASKTLIPLCIELGGKDALIVLDDVSNLRSLSSIIMRGVFQSSSQNCVGVERIVALPKVYDELVSIMHERILTLRQGSALDEDGIDLGAMISSANFTKLESMIQDAVKKGARLLTGGKRWTNPKFPQGIYFQPTLLVDVTSEMEIANEETFAPICVFMKADSVEHAIEIANSTIYGLGASVFGKNSASLEKVTREIKSGMVSVNDFGVYYVNQSLPFGGVKGSGYGRFAGREGLRSICNTKAVCVDRFPSLISTGIPPVVDYPLKSTKKAWEFTTGLVQFAYAGTIAGKAEGLKNIIVNGI</sequence>
<evidence type="ECO:0000313" key="9">
    <source>
        <dbReference type="Proteomes" id="UP000275078"/>
    </source>
</evidence>
<dbReference type="Gene3D" id="3.40.605.10">
    <property type="entry name" value="Aldehyde Dehydrogenase, Chain A, domain 1"/>
    <property type="match status" value="1"/>
</dbReference>
<dbReference type="EC" id="1.2.1.3" evidence="3"/>
<dbReference type="STRING" id="1160509.A0A3N4IK01"/>
<evidence type="ECO:0000256" key="2">
    <source>
        <dbReference type="ARBA" id="ARBA00023002"/>
    </source>
</evidence>
<keyword evidence="9" id="KW-1185">Reference proteome</keyword>
<evidence type="ECO:0000256" key="3">
    <source>
        <dbReference type="ARBA" id="ARBA00024226"/>
    </source>
</evidence>
<evidence type="ECO:0000256" key="6">
    <source>
        <dbReference type="RuleBase" id="RU003345"/>
    </source>
</evidence>
<dbReference type="SUPFAM" id="SSF53720">
    <property type="entry name" value="ALDH-like"/>
    <property type="match status" value="1"/>
</dbReference>
<dbReference type="AlphaFoldDB" id="A0A3N4IK01"/>
<dbReference type="EMBL" id="ML119658">
    <property type="protein sequence ID" value="RPA84511.1"/>
    <property type="molecule type" value="Genomic_DNA"/>
</dbReference>
<dbReference type="Gene3D" id="3.40.309.10">
    <property type="entry name" value="Aldehyde Dehydrogenase, Chain A, domain 2"/>
    <property type="match status" value="1"/>
</dbReference>
<dbReference type="OrthoDB" id="310895at2759"/>
<reference evidence="8 9" key="1">
    <citation type="journal article" date="2018" name="Nat. Ecol. Evol.">
        <title>Pezizomycetes genomes reveal the molecular basis of ectomycorrhizal truffle lifestyle.</title>
        <authorList>
            <person name="Murat C."/>
            <person name="Payen T."/>
            <person name="Noel B."/>
            <person name="Kuo A."/>
            <person name="Morin E."/>
            <person name="Chen J."/>
            <person name="Kohler A."/>
            <person name="Krizsan K."/>
            <person name="Balestrini R."/>
            <person name="Da Silva C."/>
            <person name="Montanini B."/>
            <person name="Hainaut M."/>
            <person name="Levati E."/>
            <person name="Barry K.W."/>
            <person name="Belfiori B."/>
            <person name="Cichocki N."/>
            <person name="Clum A."/>
            <person name="Dockter R.B."/>
            <person name="Fauchery L."/>
            <person name="Guy J."/>
            <person name="Iotti M."/>
            <person name="Le Tacon F."/>
            <person name="Lindquist E.A."/>
            <person name="Lipzen A."/>
            <person name="Malagnac F."/>
            <person name="Mello A."/>
            <person name="Molinier V."/>
            <person name="Miyauchi S."/>
            <person name="Poulain J."/>
            <person name="Riccioni C."/>
            <person name="Rubini A."/>
            <person name="Sitrit Y."/>
            <person name="Splivallo R."/>
            <person name="Traeger S."/>
            <person name="Wang M."/>
            <person name="Zifcakova L."/>
            <person name="Wipf D."/>
            <person name="Zambonelli A."/>
            <person name="Paolocci F."/>
            <person name="Nowrousian M."/>
            <person name="Ottonello S."/>
            <person name="Baldrian P."/>
            <person name="Spatafora J.W."/>
            <person name="Henrissat B."/>
            <person name="Nagy L.G."/>
            <person name="Aury J.M."/>
            <person name="Wincker P."/>
            <person name="Grigoriev I.V."/>
            <person name="Bonfante P."/>
            <person name="Martin F.M."/>
        </authorList>
    </citation>
    <scope>NUCLEOTIDE SEQUENCE [LARGE SCALE GENOMIC DNA]</scope>
    <source>
        <strain evidence="8 9">RN42</strain>
    </source>
</reference>
<comment type="catalytic activity">
    <reaction evidence="4">
        <text>an aldehyde + NAD(+) + H2O = a carboxylate + NADH + 2 H(+)</text>
        <dbReference type="Rhea" id="RHEA:16185"/>
        <dbReference type="ChEBI" id="CHEBI:15377"/>
        <dbReference type="ChEBI" id="CHEBI:15378"/>
        <dbReference type="ChEBI" id="CHEBI:17478"/>
        <dbReference type="ChEBI" id="CHEBI:29067"/>
        <dbReference type="ChEBI" id="CHEBI:57540"/>
        <dbReference type="ChEBI" id="CHEBI:57945"/>
        <dbReference type="EC" id="1.2.1.3"/>
    </reaction>
</comment>
<evidence type="ECO:0000256" key="1">
    <source>
        <dbReference type="ARBA" id="ARBA00009986"/>
    </source>
</evidence>
<dbReference type="GO" id="GO:0004029">
    <property type="term" value="F:aldehyde dehydrogenase (NAD+) activity"/>
    <property type="evidence" value="ECO:0007669"/>
    <property type="project" value="UniProtKB-EC"/>
</dbReference>
<gene>
    <name evidence="8" type="ORF">BJ508DRAFT_412591</name>
</gene>
<dbReference type="InterPro" id="IPR015590">
    <property type="entry name" value="Aldehyde_DH_dom"/>
</dbReference>
<proteinExistence type="inferred from homology"/>
<dbReference type="InterPro" id="IPR016163">
    <property type="entry name" value="Ald_DH_C"/>
</dbReference>
<feature type="active site" evidence="5">
    <location>
        <position position="307"/>
    </location>
</feature>
<comment type="similarity">
    <text evidence="1 6">Belongs to the aldehyde dehydrogenase family.</text>
</comment>
<keyword evidence="2 6" id="KW-0560">Oxidoreductase</keyword>
<dbReference type="InterPro" id="IPR016162">
    <property type="entry name" value="Ald_DH_N"/>
</dbReference>
<dbReference type="InterPro" id="IPR016161">
    <property type="entry name" value="Ald_DH/histidinol_DH"/>
</dbReference>
<evidence type="ECO:0000313" key="8">
    <source>
        <dbReference type="EMBL" id="RPA84511.1"/>
    </source>
</evidence>
<evidence type="ECO:0000256" key="5">
    <source>
        <dbReference type="PROSITE-ProRule" id="PRU10007"/>
    </source>
</evidence>
<dbReference type="PROSITE" id="PS00687">
    <property type="entry name" value="ALDEHYDE_DEHYDR_GLU"/>
    <property type="match status" value="1"/>
</dbReference>